<dbReference type="InterPro" id="IPR036890">
    <property type="entry name" value="HATPase_C_sf"/>
</dbReference>
<dbReference type="EMBL" id="MU853228">
    <property type="protein sequence ID" value="KAK4123606.1"/>
    <property type="molecule type" value="Genomic_DNA"/>
</dbReference>
<reference evidence="1" key="2">
    <citation type="submission" date="2023-05" db="EMBL/GenBank/DDBJ databases">
        <authorList>
            <consortium name="Lawrence Berkeley National Laboratory"/>
            <person name="Steindorff A."/>
            <person name="Hensen N."/>
            <person name="Bonometti L."/>
            <person name="Westerberg I."/>
            <person name="Brannstrom I.O."/>
            <person name="Guillou S."/>
            <person name="Cros-Aarteil S."/>
            <person name="Calhoun S."/>
            <person name="Haridas S."/>
            <person name="Kuo A."/>
            <person name="Mondo S."/>
            <person name="Pangilinan J."/>
            <person name="Riley R."/>
            <person name="Labutti K."/>
            <person name="Andreopoulos B."/>
            <person name="Lipzen A."/>
            <person name="Chen C."/>
            <person name="Yanf M."/>
            <person name="Daum C."/>
            <person name="Ng V."/>
            <person name="Clum A."/>
            <person name="Ohm R."/>
            <person name="Martin F."/>
            <person name="Silar P."/>
            <person name="Natvig D."/>
            <person name="Lalanne C."/>
            <person name="Gautier V."/>
            <person name="Ament-Velasquez S.L."/>
            <person name="Kruys A."/>
            <person name="Hutchinson M.I."/>
            <person name="Powell A.J."/>
            <person name="Barry K."/>
            <person name="Miller A.N."/>
            <person name="Grigoriev I.V."/>
            <person name="Debuchy R."/>
            <person name="Gladieux P."/>
            <person name="Thoren M.H."/>
            <person name="Johannesson H."/>
        </authorList>
    </citation>
    <scope>NUCLEOTIDE SEQUENCE</scope>
    <source>
        <strain evidence="1">CBS 731.68</strain>
    </source>
</reference>
<gene>
    <name evidence="1" type="ORF">N657DRAFT_633852</name>
</gene>
<dbReference type="GeneID" id="87828009"/>
<protein>
    <submittedName>
        <fullName evidence="1">Uncharacterized protein</fullName>
    </submittedName>
</protein>
<comment type="caution">
    <text evidence="1">The sequence shown here is derived from an EMBL/GenBank/DDBJ whole genome shotgun (WGS) entry which is preliminary data.</text>
</comment>
<evidence type="ECO:0000313" key="2">
    <source>
        <dbReference type="Proteomes" id="UP001302602"/>
    </source>
</evidence>
<reference evidence="1" key="1">
    <citation type="journal article" date="2023" name="Mol. Phylogenet. Evol.">
        <title>Genome-scale phylogeny and comparative genomics of the fungal order Sordariales.</title>
        <authorList>
            <person name="Hensen N."/>
            <person name="Bonometti L."/>
            <person name="Westerberg I."/>
            <person name="Brannstrom I.O."/>
            <person name="Guillou S."/>
            <person name="Cros-Aarteil S."/>
            <person name="Calhoun S."/>
            <person name="Haridas S."/>
            <person name="Kuo A."/>
            <person name="Mondo S."/>
            <person name="Pangilinan J."/>
            <person name="Riley R."/>
            <person name="LaButti K."/>
            <person name="Andreopoulos B."/>
            <person name="Lipzen A."/>
            <person name="Chen C."/>
            <person name="Yan M."/>
            <person name="Daum C."/>
            <person name="Ng V."/>
            <person name="Clum A."/>
            <person name="Steindorff A."/>
            <person name="Ohm R.A."/>
            <person name="Martin F."/>
            <person name="Silar P."/>
            <person name="Natvig D.O."/>
            <person name="Lalanne C."/>
            <person name="Gautier V."/>
            <person name="Ament-Velasquez S.L."/>
            <person name="Kruys A."/>
            <person name="Hutchinson M.I."/>
            <person name="Powell A.J."/>
            <person name="Barry K."/>
            <person name="Miller A.N."/>
            <person name="Grigoriev I.V."/>
            <person name="Debuchy R."/>
            <person name="Gladieux P."/>
            <person name="Hiltunen Thoren M."/>
            <person name="Johannesson H."/>
        </authorList>
    </citation>
    <scope>NUCLEOTIDE SEQUENCE</scope>
    <source>
        <strain evidence="1">CBS 731.68</strain>
    </source>
</reference>
<dbReference type="InterPro" id="IPR052957">
    <property type="entry name" value="Auxin_embryo_med"/>
</dbReference>
<dbReference type="SUPFAM" id="SSF55874">
    <property type="entry name" value="ATPase domain of HSP90 chaperone/DNA topoisomerase II/histidine kinase"/>
    <property type="match status" value="1"/>
</dbReference>
<dbReference type="RefSeq" id="XP_062647377.1">
    <property type="nucleotide sequence ID" value="XM_062791240.1"/>
</dbReference>
<dbReference type="AlphaFoldDB" id="A0AAN6Z375"/>
<dbReference type="NCBIfam" id="NF047352">
    <property type="entry name" value="P_loop_sacsin"/>
    <property type="match status" value="1"/>
</dbReference>
<evidence type="ECO:0000313" key="1">
    <source>
        <dbReference type="EMBL" id="KAK4123606.1"/>
    </source>
</evidence>
<dbReference type="PANTHER" id="PTHR32387:SF0">
    <property type="entry name" value="PROTEIN NO VEIN"/>
    <property type="match status" value="1"/>
</dbReference>
<dbReference type="Gene3D" id="3.30.565.10">
    <property type="entry name" value="Histidine kinase-like ATPase, C-terminal domain"/>
    <property type="match status" value="1"/>
</dbReference>
<sequence>METPTERNARQHVEKIRRDTLGGVMPAHVPRCCLRVGSKFDDTIRLIRLYAKSTHFLLEIIQNADDNNYNCPTPTLRFSYRPGSLRIDCNEAGFTEEKVEAICAINRSTKSGKTSYGEHIGEKGIGFKSVFRVADVVWISSGAFRFKLDKTSAFRFKLDKTKRLGILQLTRGAEGEVLMHELLSFDVNLLIFLRRIQEISICVVGQDDEARE</sequence>
<accession>A0AAN6Z375</accession>
<dbReference type="PANTHER" id="PTHR32387">
    <property type="entry name" value="WU:FJ29H11"/>
    <property type="match status" value="1"/>
</dbReference>
<keyword evidence="2" id="KW-1185">Reference proteome</keyword>
<name>A0AAN6Z375_9PEZI</name>
<proteinExistence type="predicted"/>
<dbReference type="Proteomes" id="UP001302602">
    <property type="component" value="Unassembled WGS sequence"/>
</dbReference>
<organism evidence="1 2">
    <name type="scientific">Parathielavia appendiculata</name>
    <dbReference type="NCBI Taxonomy" id="2587402"/>
    <lineage>
        <taxon>Eukaryota</taxon>
        <taxon>Fungi</taxon>
        <taxon>Dikarya</taxon>
        <taxon>Ascomycota</taxon>
        <taxon>Pezizomycotina</taxon>
        <taxon>Sordariomycetes</taxon>
        <taxon>Sordariomycetidae</taxon>
        <taxon>Sordariales</taxon>
        <taxon>Chaetomiaceae</taxon>
        <taxon>Parathielavia</taxon>
    </lineage>
</organism>